<dbReference type="GO" id="GO:0005737">
    <property type="term" value="C:cytoplasm"/>
    <property type="evidence" value="ECO:0007669"/>
    <property type="project" value="UniProtKB-SubCell"/>
</dbReference>
<dbReference type="GO" id="GO:0016301">
    <property type="term" value="F:kinase activity"/>
    <property type="evidence" value="ECO:0007669"/>
    <property type="project" value="UniProtKB-KW"/>
</dbReference>
<dbReference type="GO" id="GO:0000287">
    <property type="term" value="F:magnesium ion binding"/>
    <property type="evidence" value="ECO:0007669"/>
    <property type="project" value="UniProtKB-UniRule"/>
</dbReference>
<evidence type="ECO:0000256" key="6">
    <source>
        <dbReference type="ARBA" id="ARBA00022840"/>
    </source>
</evidence>
<dbReference type="PROSITE" id="PS00114">
    <property type="entry name" value="PRPP_SYNTHASE"/>
    <property type="match status" value="1"/>
</dbReference>
<dbReference type="PATRIC" id="fig|545697.3.peg.1481"/>
<keyword evidence="3 9" id="KW-0545">Nucleotide biosynthesis</keyword>
<dbReference type="UniPathway" id="UPA00087">
    <property type="reaction ID" value="UER00172"/>
</dbReference>
<comment type="pathway">
    <text evidence="9">Metabolic intermediate biosynthesis; 5-phospho-alpha-D-ribose 1-diphosphate biosynthesis; 5-phospho-alpha-D-ribose 1-diphosphate from D-ribose 5-phosphate (route I): step 1/1.</text>
</comment>
<dbReference type="InterPro" id="IPR005946">
    <property type="entry name" value="Rib-P_diPkinase"/>
</dbReference>
<dbReference type="GO" id="GO:0002189">
    <property type="term" value="C:ribose phosphate diphosphokinase complex"/>
    <property type="evidence" value="ECO:0007669"/>
    <property type="project" value="TreeGrafter"/>
</dbReference>
<keyword evidence="1 9" id="KW-0808">Transferase</keyword>
<evidence type="ECO:0000259" key="10">
    <source>
        <dbReference type="Pfam" id="PF13793"/>
    </source>
</evidence>
<keyword evidence="9" id="KW-0963">Cytoplasm</keyword>
<dbReference type="AlphaFoldDB" id="L1QH25"/>
<feature type="binding site" evidence="9">
    <location>
        <begin position="243"/>
        <end position="247"/>
    </location>
    <ligand>
        <name>D-ribose 5-phosphate</name>
        <dbReference type="ChEBI" id="CHEBI:78346"/>
    </ligand>
</feature>
<feature type="binding site" evidence="9">
    <location>
        <begin position="55"/>
        <end position="57"/>
    </location>
    <ligand>
        <name>ATP</name>
        <dbReference type="ChEBI" id="CHEBI:30616"/>
    </ligand>
</feature>
<dbReference type="PANTHER" id="PTHR10210">
    <property type="entry name" value="RIBOSE-PHOSPHATE DIPHOSPHOKINASE FAMILY MEMBER"/>
    <property type="match status" value="1"/>
</dbReference>
<evidence type="ECO:0000256" key="9">
    <source>
        <dbReference type="HAMAP-Rule" id="MF_00583"/>
    </source>
</evidence>
<feature type="active site" evidence="9">
    <location>
        <position position="213"/>
    </location>
</feature>
<evidence type="ECO:0000256" key="7">
    <source>
        <dbReference type="ARBA" id="ARBA00022842"/>
    </source>
</evidence>
<feature type="binding site" evidence="9">
    <location>
        <position position="148"/>
    </location>
    <ligand>
        <name>Mg(2+)</name>
        <dbReference type="ChEBI" id="CHEBI:18420"/>
    </ligand>
</feature>
<keyword evidence="5 9" id="KW-0418">Kinase</keyword>
<evidence type="ECO:0000313" key="11">
    <source>
        <dbReference type="EMBL" id="EKY27251.1"/>
    </source>
</evidence>
<comment type="subunit">
    <text evidence="9">Homohexamer.</text>
</comment>
<evidence type="ECO:0000256" key="3">
    <source>
        <dbReference type="ARBA" id="ARBA00022727"/>
    </source>
</evidence>
<comment type="cofactor">
    <cofactor evidence="9">
        <name>Mg(2+)</name>
        <dbReference type="ChEBI" id="CHEBI:18420"/>
    </cofactor>
    <text evidence="9">Binds 2 Mg(2+) ions per subunit.</text>
</comment>
<reference evidence="11 12" key="1">
    <citation type="submission" date="2012-05" db="EMBL/GenBank/DDBJ databases">
        <authorList>
            <person name="Weinstock G."/>
            <person name="Sodergren E."/>
            <person name="Lobos E.A."/>
            <person name="Fulton L."/>
            <person name="Fulton R."/>
            <person name="Courtney L."/>
            <person name="Fronick C."/>
            <person name="O'Laughlin M."/>
            <person name="Godfrey J."/>
            <person name="Wilson R.M."/>
            <person name="Miner T."/>
            <person name="Farmer C."/>
            <person name="Delehaunty K."/>
            <person name="Cordes M."/>
            <person name="Minx P."/>
            <person name="Tomlinson C."/>
            <person name="Chen J."/>
            <person name="Wollam A."/>
            <person name="Pepin K.H."/>
            <person name="Bhonagiri V."/>
            <person name="Zhang X."/>
            <person name="Suruliraj S."/>
            <person name="Warren W."/>
            <person name="Mitreva M."/>
            <person name="Mardis E.R."/>
            <person name="Wilson R.K."/>
        </authorList>
    </citation>
    <scope>NUCLEOTIDE SEQUENCE [LARGE SCALE GENOMIC DNA]</scope>
    <source>
        <strain evidence="11 12">DSM 1785</strain>
    </source>
</reference>
<dbReference type="GO" id="GO:0006164">
    <property type="term" value="P:purine nucleotide biosynthetic process"/>
    <property type="evidence" value="ECO:0007669"/>
    <property type="project" value="TreeGrafter"/>
</dbReference>
<comment type="catalytic activity">
    <reaction evidence="8 9">
        <text>D-ribose 5-phosphate + ATP = 5-phospho-alpha-D-ribose 1-diphosphate + AMP + H(+)</text>
        <dbReference type="Rhea" id="RHEA:15609"/>
        <dbReference type="ChEBI" id="CHEBI:15378"/>
        <dbReference type="ChEBI" id="CHEBI:30616"/>
        <dbReference type="ChEBI" id="CHEBI:58017"/>
        <dbReference type="ChEBI" id="CHEBI:78346"/>
        <dbReference type="ChEBI" id="CHEBI:456215"/>
        <dbReference type="EC" id="2.7.6.1"/>
    </reaction>
</comment>
<keyword evidence="2 9" id="KW-0479">Metal-binding</keyword>
<dbReference type="InterPro" id="IPR000836">
    <property type="entry name" value="PRTase_dom"/>
</dbReference>
<dbReference type="STRING" id="545697.HMPREF0216_01503"/>
<evidence type="ECO:0000256" key="8">
    <source>
        <dbReference type="ARBA" id="ARBA00049535"/>
    </source>
</evidence>
<evidence type="ECO:0000256" key="2">
    <source>
        <dbReference type="ARBA" id="ARBA00022723"/>
    </source>
</evidence>
<protein>
    <recommendedName>
        <fullName evidence="9">Ribose-phosphate pyrophosphokinase</fullName>
        <shortName evidence="9">RPPK</shortName>
        <ecNumber evidence="9">2.7.6.1</ecNumber>
    </recommendedName>
    <alternativeName>
        <fullName evidence="9">5-phospho-D-ribosyl alpha-1-diphosphate synthase</fullName>
    </alternativeName>
    <alternativeName>
        <fullName evidence="9">Phosphoribosyl diphosphate synthase</fullName>
    </alternativeName>
    <alternativeName>
        <fullName evidence="9">Phosphoribosyl pyrophosphate synthase</fullName>
        <shortName evidence="9">P-Rib-PP synthase</shortName>
        <shortName evidence="9">PRPP synthase</shortName>
        <shortName evidence="9">PRPPase</shortName>
    </alternativeName>
</protein>
<dbReference type="NCBIfam" id="NF002618">
    <property type="entry name" value="PRK02269.1"/>
    <property type="match status" value="1"/>
</dbReference>
<dbReference type="CDD" id="cd06223">
    <property type="entry name" value="PRTases_typeI"/>
    <property type="match status" value="1"/>
</dbReference>
<evidence type="ECO:0000256" key="4">
    <source>
        <dbReference type="ARBA" id="ARBA00022741"/>
    </source>
</evidence>
<keyword evidence="6 9" id="KW-0067">ATP-binding</keyword>
<evidence type="ECO:0000313" key="12">
    <source>
        <dbReference type="Proteomes" id="UP000010420"/>
    </source>
</evidence>
<dbReference type="InterPro" id="IPR029099">
    <property type="entry name" value="Pribosyltran_N"/>
</dbReference>
<dbReference type="GO" id="GO:0004749">
    <property type="term" value="F:ribose phosphate diphosphokinase activity"/>
    <property type="evidence" value="ECO:0007669"/>
    <property type="project" value="UniProtKB-UniRule"/>
</dbReference>
<feature type="binding site" evidence="9">
    <location>
        <position position="190"/>
    </location>
    <ligand>
        <name>Mg(2+)</name>
        <dbReference type="ChEBI" id="CHEBI:18420"/>
    </ligand>
</feature>
<gene>
    <name evidence="9" type="primary">prs</name>
    <name evidence="11" type="ORF">HMPREF0216_01503</name>
</gene>
<dbReference type="NCBIfam" id="NF002320">
    <property type="entry name" value="PRK01259.1"/>
    <property type="match status" value="1"/>
</dbReference>
<keyword evidence="7 9" id="KW-0460">Magnesium</keyword>
<feature type="binding site" evidence="9">
    <location>
        <position position="239"/>
    </location>
    <ligand>
        <name>D-ribose 5-phosphate</name>
        <dbReference type="ChEBI" id="CHEBI:78346"/>
    </ligand>
</feature>
<dbReference type="Gene3D" id="3.40.50.2020">
    <property type="match status" value="2"/>
</dbReference>
<feature type="binding site" evidence="9">
    <location>
        <begin position="114"/>
        <end position="115"/>
    </location>
    <ligand>
        <name>ATP</name>
        <dbReference type="ChEBI" id="CHEBI:30616"/>
    </ligand>
</feature>
<dbReference type="FunFam" id="3.40.50.2020:FF:000007">
    <property type="entry name" value="Ribose-phosphate pyrophosphokinase"/>
    <property type="match status" value="1"/>
</dbReference>
<dbReference type="HAMAP" id="MF_00583_B">
    <property type="entry name" value="RibP_PPkinase_B"/>
    <property type="match status" value="1"/>
</dbReference>
<dbReference type="InterPro" id="IPR000842">
    <property type="entry name" value="PRib_PP_synth_CS"/>
</dbReference>
<dbReference type="GO" id="GO:0006015">
    <property type="term" value="P:5-phosphoribose 1-diphosphate biosynthetic process"/>
    <property type="evidence" value="ECO:0007669"/>
    <property type="project" value="UniProtKB-UniRule"/>
</dbReference>
<keyword evidence="12" id="KW-1185">Reference proteome</keyword>
<comment type="function">
    <text evidence="9">Involved in the biosynthesis of the central metabolite phospho-alpha-D-ribosyl-1-pyrophosphate (PRPP) via the transfer of pyrophosphoryl group from ATP to 1-hydroxyl of ribose-5-phosphate (Rib-5-P).</text>
</comment>
<evidence type="ECO:0000256" key="1">
    <source>
        <dbReference type="ARBA" id="ARBA00022679"/>
    </source>
</evidence>
<dbReference type="Pfam" id="PF14572">
    <property type="entry name" value="Pribosyl_synth"/>
    <property type="match status" value="1"/>
</dbReference>
<dbReference type="EMBL" id="AMEZ01000041">
    <property type="protein sequence ID" value="EKY27251.1"/>
    <property type="molecule type" value="Genomic_DNA"/>
</dbReference>
<dbReference type="InterPro" id="IPR037515">
    <property type="entry name" value="Rib-P_diPkinase_bac"/>
</dbReference>
<dbReference type="HOGENOM" id="CLU_033546_2_0_9"/>
<comment type="caution">
    <text evidence="11">The sequence shown here is derived from an EMBL/GenBank/DDBJ whole genome shotgun (WGS) entry which is preliminary data.</text>
</comment>
<dbReference type="SUPFAM" id="SSF53271">
    <property type="entry name" value="PRTase-like"/>
    <property type="match status" value="1"/>
</dbReference>
<dbReference type="SMART" id="SM01400">
    <property type="entry name" value="Pribosyltran_N"/>
    <property type="match status" value="1"/>
</dbReference>
<dbReference type="FunFam" id="3.40.50.2020:FF:000005">
    <property type="entry name" value="Ribose-phosphate pyrophosphokinase 1"/>
    <property type="match status" value="1"/>
</dbReference>
<comment type="similarity">
    <text evidence="9">Belongs to the ribose-phosphate pyrophosphokinase family. Class I subfamily.</text>
</comment>
<dbReference type="InterPro" id="IPR029057">
    <property type="entry name" value="PRTase-like"/>
</dbReference>
<evidence type="ECO:0000256" key="5">
    <source>
        <dbReference type="ARBA" id="ARBA00022777"/>
    </source>
</evidence>
<name>L1QH25_9CLOT</name>
<organism evidence="11 12">
    <name type="scientific">Clostridium celatum DSM 1785</name>
    <dbReference type="NCBI Taxonomy" id="545697"/>
    <lineage>
        <taxon>Bacteria</taxon>
        <taxon>Bacillati</taxon>
        <taxon>Bacillota</taxon>
        <taxon>Clostridia</taxon>
        <taxon>Eubacteriales</taxon>
        <taxon>Clostridiaceae</taxon>
        <taxon>Clostridium</taxon>
    </lineage>
</organism>
<dbReference type="NCBIfam" id="TIGR01251">
    <property type="entry name" value="ribP_PPkin"/>
    <property type="match status" value="1"/>
</dbReference>
<dbReference type="EC" id="2.7.6.1" evidence="9"/>
<feature type="domain" description="Ribose-phosphate pyrophosphokinase N-terminal" evidence="10">
    <location>
        <begin position="22"/>
        <end position="138"/>
    </location>
</feature>
<dbReference type="Pfam" id="PF13793">
    <property type="entry name" value="Pribosyltran_N"/>
    <property type="match status" value="1"/>
</dbReference>
<dbReference type="eggNOG" id="COG0462">
    <property type="taxonomic scope" value="Bacteria"/>
</dbReference>
<feature type="binding site" evidence="9">
    <location>
        <position position="215"/>
    </location>
    <ligand>
        <name>D-ribose 5-phosphate</name>
        <dbReference type="ChEBI" id="CHEBI:78346"/>
    </ligand>
</feature>
<dbReference type="PANTHER" id="PTHR10210:SF41">
    <property type="entry name" value="RIBOSE-PHOSPHATE PYROPHOSPHOKINASE 1, CHLOROPLASTIC"/>
    <property type="match status" value="1"/>
</dbReference>
<dbReference type="GO" id="GO:0009156">
    <property type="term" value="P:ribonucleoside monophosphate biosynthetic process"/>
    <property type="evidence" value="ECO:0007669"/>
    <property type="project" value="InterPro"/>
</dbReference>
<keyword evidence="4 9" id="KW-0547">Nucleotide-binding</keyword>
<dbReference type="GO" id="GO:0005524">
    <property type="term" value="F:ATP binding"/>
    <property type="evidence" value="ECO:0007669"/>
    <property type="project" value="UniProtKB-KW"/>
</dbReference>
<dbReference type="Proteomes" id="UP000010420">
    <property type="component" value="Unassembled WGS sequence"/>
</dbReference>
<proteinExistence type="inferred from homology"/>
<accession>L1QH25</accession>
<sequence>MANIVIIFKEGLIIMIAHGKKIKIFTGNSHPELAKEIADLLGLPLGNSKVSTFSDGEISVDINETVRGVDVFIVQSTSSPVNNNLMELLIMIDAFKRASAGRITAVIPYYGYARQDRKAKSRDPITAKLVADILTAAGADRVLTMDLHASQIQGYFNIPVDHLLGSPILARNFVEQGFKDKDDVVVVSPDLGSVTRARKFADKLNAPIAIIDKRRPKANVSEIMNIIGEVKGKRCILIDDMIDTAGTIANAANALKDLGAKNVYACCTHCVLSGPAFERINASAIEELVMLNTIPLPEGEGLEKFKSISVAPLFAEAIKRIYDDEPISKLFEN</sequence>
<comment type="subcellular location">
    <subcellularLocation>
        <location evidence="9">Cytoplasm</location>
    </subcellularLocation>
</comment>